<evidence type="ECO:0000256" key="2">
    <source>
        <dbReference type="SAM" id="Phobius"/>
    </source>
</evidence>
<name>A0AAV2RLP7_MEGNR</name>
<organism evidence="4 5">
    <name type="scientific">Meganyctiphanes norvegica</name>
    <name type="common">Northern krill</name>
    <name type="synonym">Thysanopoda norvegica</name>
    <dbReference type="NCBI Taxonomy" id="48144"/>
    <lineage>
        <taxon>Eukaryota</taxon>
        <taxon>Metazoa</taxon>
        <taxon>Ecdysozoa</taxon>
        <taxon>Arthropoda</taxon>
        <taxon>Crustacea</taxon>
        <taxon>Multicrustacea</taxon>
        <taxon>Malacostraca</taxon>
        <taxon>Eumalacostraca</taxon>
        <taxon>Eucarida</taxon>
        <taxon>Euphausiacea</taxon>
        <taxon>Euphausiidae</taxon>
        <taxon>Meganyctiphanes</taxon>
    </lineage>
</organism>
<keyword evidence="2" id="KW-1133">Transmembrane helix</keyword>
<evidence type="ECO:0000256" key="3">
    <source>
        <dbReference type="SAM" id="SignalP"/>
    </source>
</evidence>
<feature type="chain" id="PRO_5043483619" evidence="3">
    <location>
        <begin position="22"/>
        <end position="290"/>
    </location>
</feature>
<comment type="caution">
    <text evidence="4">The sequence shown here is derived from an EMBL/GenBank/DDBJ whole genome shotgun (WGS) entry which is preliminary data.</text>
</comment>
<feature type="signal peptide" evidence="3">
    <location>
        <begin position="1"/>
        <end position="21"/>
    </location>
</feature>
<dbReference type="Proteomes" id="UP001497623">
    <property type="component" value="Unassembled WGS sequence"/>
</dbReference>
<reference evidence="4 5" key="1">
    <citation type="submission" date="2024-05" db="EMBL/GenBank/DDBJ databases">
        <authorList>
            <person name="Wallberg A."/>
        </authorList>
    </citation>
    <scope>NUCLEOTIDE SEQUENCE [LARGE SCALE GENOMIC DNA]</scope>
</reference>
<proteinExistence type="predicted"/>
<dbReference type="EMBL" id="CAXKWB010023362">
    <property type="protein sequence ID" value="CAL4125127.1"/>
    <property type="molecule type" value="Genomic_DNA"/>
</dbReference>
<sequence>MRWTIVVICALVAVLVTQVSAIFFPIVTSTGTTAATTTSLTVGTGGLAVGGLALAGIIGLGLAAALLAGGEEEPSYGYHQQSYHKPQPSYHKPQPSYHAPAPSYHAPAPSYKAPAPSYKAPAPSYKAPAPSYKAPAPSYHAPAPSYKAPAHKAPAHKAPAPSHHAPATSSYGHHRRGRSVEELESKASELFSMVAQVDTYGCGMRLVCQVFQKNLDDLSPRERVIKKFIGEKPAPVPENKINEPKARYVSAAILGERNDDCYKIYEACPLSDDDVKAYLLNLETNLVGDA</sequence>
<keyword evidence="5" id="KW-1185">Reference proteome</keyword>
<evidence type="ECO:0000313" key="5">
    <source>
        <dbReference type="Proteomes" id="UP001497623"/>
    </source>
</evidence>
<keyword evidence="2" id="KW-0472">Membrane</keyword>
<gene>
    <name evidence="4" type="ORF">MNOR_LOCUS24985</name>
</gene>
<evidence type="ECO:0000313" key="4">
    <source>
        <dbReference type="EMBL" id="CAL4125127.1"/>
    </source>
</evidence>
<feature type="transmembrane region" description="Helical" evidence="2">
    <location>
        <begin position="45"/>
        <end position="68"/>
    </location>
</feature>
<feature type="region of interest" description="Disordered" evidence="1">
    <location>
        <begin position="143"/>
        <end position="179"/>
    </location>
</feature>
<feature type="compositionally biased region" description="Low complexity" evidence="1">
    <location>
        <begin position="156"/>
        <end position="167"/>
    </location>
</feature>
<accession>A0AAV2RLP7</accession>
<evidence type="ECO:0000256" key="1">
    <source>
        <dbReference type="SAM" id="MobiDB-lite"/>
    </source>
</evidence>
<protein>
    <submittedName>
        <fullName evidence="4">Uncharacterized protein</fullName>
    </submittedName>
</protein>
<keyword evidence="3" id="KW-0732">Signal</keyword>
<feature type="region of interest" description="Disordered" evidence="1">
    <location>
        <begin position="76"/>
        <end position="103"/>
    </location>
</feature>
<keyword evidence="2" id="KW-0812">Transmembrane</keyword>
<dbReference type="AlphaFoldDB" id="A0AAV2RLP7"/>